<proteinExistence type="predicted"/>
<dbReference type="EMBL" id="KL596620">
    <property type="protein sequence ID" value="KER34079.1"/>
    <property type="molecule type" value="Genomic_DNA"/>
</dbReference>
<organism evidence="1 2">
    <name type="scientific">Opisthorchis viverrini</name>
    <name type="common">Southeast Asian liver fluke</name>
    <dbReference type="NCBI Taxonomy" id="6198"/>
    <lineage>
        <taxon>Eukaryota</taxon>
        <taxon>Metazoa</taxon>
        <taxon>Spiralia</taxon>
        <taxon>Lophotrochozoa</taxon>
        <taxon>Platyhelminthes</taxon>
        <taxon>Trematoda</taxon>
        <taxon>Digenea</taxon>
        <taxon>Opisthorchiida</taxon>
        <taxon>Opisthorchiata</taxon>
        <taxon>Opisthorchiidae</taxon>
        <taxon>Opisthorchis</taxon>
    </lineage>
</organism>
<dbReference type="CTD" id="20326667"/>
<dbReference type="KEGG" id="ovi:T265_12499"/>
<reference evidence="1 2" key="1">
    <citation type="submission" date="2013-11" db="EMBL/GenBank/DDBJ databases">
        <title>Opisthorchis viverrini - life in the bile duct.</title>
        <authorList>
            <person name="Young N.D."/>
            <person name="Nagarajan N."/>
            <person name="Lin S.J."/>
            <person name="Korhonen P.K."/>
            <person name="Jex A.R."/>
            <person name="Hall R.S."/>
            <person name="Safavi-Hemami H."/>
            <person name="Kaewkong W."/>
            <person name="Bertrand D."/>
            <person name="Gao S."/>
            <person name="Seet Q."/>
            <person name="Wongkham S."/>
            <person name="Teh B.T."/>
            <person name="Wongkham C."/>
            <person name="Intapan P.M."/>
            <person name="Maleewong W."/>
            <person name="Yang X."/>
            <person name="Hu M."/>
            <person name="Wang Z."/>
            <person name="Hofmann A."/>
            <person name="Sternberg P.W."/>
            <person name="Tan P."/>
            <person name="Wang J."/>
            <person name="Gasser R.B."/>
        </authorList>
    </citation>
    <scope>NUCLEOTIDE SEQUENCE [LARGE SCALE GENOMIC DNA]</scope>
</reference>
<evidence type="ECO:0000313" key="2">
    <source>
        <dbReference type="Proteomes" id="UP000054324"/>
    </source>
</evidence>
<sequence>MQRLLYSMGLGRIYTKETAAYLRTPNSFGNKCSHLQNTRIADQVAYTIRLELDRANYRRGIWPYDPLNGQFVSRPGQAHTQDAPPCKEISPLKSSDAYLDSLSTELMAWVTLTKCCYVPNLRCLGRPVFEKFRALTSTSFIHPDLIARCDIRKYSLGWVWRNFVEQSEADVRCFKSFFCQQLNSFTMNCDADIWFTNR</sequence>
<protein>
    <submittedName>
        <fullName evidence="1">Uncharacterized protein</fullName>
    </submittedName>
</protein>
<accession>A0A075AJW2</accession>
<dbReference type="AlphaFoldDB" id="A0A075AJW2"/>
<dbReference type="GeneID" id="20326667"/>
<evidence type="ECO:0000313" key="1">
    <source>
        <dbReference type="EMBL" id="KER34079.1"/>
    </source>
</evidence>
<gene>
    <name evidence="1" type="ORF">T265_12499</name>
</gene>
<keyword evidence="2" id="KW-1185">Reference proteome</keyword>
<dbReference type="RefSeq" id="XP_009162287.1">
    <property type="nucleotide sequence ID" value="XM_009164023.1"/>
</dbReference>
<name>A0A075AJW2_OPIVI</name>
<dbReference type="Proteomes" id="UP000054324">
    <property type="component" value="Unassembled WGS sequence"/>
</dbReference>